<organism evidence="1 5">
    <name type="scientific">Phytophthora cactorum</name>
    <dbReference type="NCBI Taxonomy" id="29920"/>
    <lineage>
        <taxon>Eukaryota</taxon>
        <taxon>Sar</taxon>
        <taxon>Stramenopiles</taxon>
        <taxon>Oomycota</taxon>
        <taxon>Peronosporomycetes</taxon>
        <taxon>Peronosporales</taxon>
        <taxon>Peronosporaceae</taxon>
        <taxon>Phytophthora</taxon>
    </lineage>
</organism>
<dbReference type="Proteomes" id="UP000760860">
    <property type="component" value="Unassembled WGS sequence"/>
</dbReference>
<proteinExistence type="predicted"/>
<dbReference type="EMBL" id="RCMK01001273">
    <property type="protein sequence ID" value="KAG2898033.1"/>
    <property type="molecule type" value="Genomic_DNA"/>
</dbReference>
<reference evidence="1" key="1">
    <citation type="submission" date="2018-10" db="EMBL/GenBank/DDBJ databases">
        <title>Effector identification in a new, highly contiguous assembly of the strawberry crown rot pathogen Phytophthora cactorum.</title>
        <authorList>
            <person name="Armitage A.D."/>
            <person name="Nellist C.F."/>
            <person name="Bates H."/>
            <person name="Vickerstaff R.J."/>
            <person name="Harrison R.J."/>
        </authorList>
    </citation>
    <scope>NUCLEOTIDE SEQUENCE</scope>
    <source>
        <strain evidence="1">15-7</strain>
        <strain evidence="2">4032</strain>
        <strain evidence="3">4040</strain>
        <strain evidence="4">P421</strain>
    </source>
</reference>
<evidence type="ECO:0000313" key="3">
    <source>
        <dbReference type="EMBL" id="KAG2898033.1"/>
    </source>
</evidence>
<protein>
    <submittedName>
        <fullName evidence="1">Uncharacterized protein</fullName>
    </submittedName>
</protein>
<gene>
    <name evidence="1" type="ORF">PC113_g20630</name>
    <name evidence="2" type="ORF">PC115_g20442</name>
    <name evidence="3" type="ORF">PC117_g22660</name>
    <name evidence="4" type="ORF">PC129_g19603</name>
</gene>
<dbReference type="AlphaFoldDB" id="A0A8T0YD18"/>
<dbReference type="EMBL" id="RCMI01001287">
    <property type="protein sequence ID" value="KAG2887178.1"/>
    <property type="molecule type" value="Genomic_DNA"/>
</dbReference>
<evidence type="ECO:0000313" key="1">
    <source>
        <dbReference type="EMBL" id="KAG2833167.1"/>
    </source>
</evidence>
<name>A0A8T0YD18_9STRA</name>
<sequence length="44" mass="4884">MRLLALGFYSVRTVMTNPRGLCKEIIVKKKTQPAGVDRGTYTVA</sequence>
<dbReference type="Proteomes" id="UP000736787">
    <property type="component" value="Unassembled WGS sequence"/>
</dbReference>
<accession>A0A8T0YD18</accession>
<dbReference type="EMBL" id="RCMG01001215">
    <property type="protein sequence ID" value="KAG2833167.1"/>
    <property type="molecule type" value="Genomic_DNA"/>
</dbReference>
<dbReference type="Proteomes" id="UP000735874">
    <property type="component" value="Unassembled WGS sequence"/>
</dbReference>
<comment type="caution">
    <text evidence="1">The sequence shown here is derived from an EMBL/GenBank/DDBJ whole genome shotgun (WGS) entry which is preliminary data.</text>
</comment>
<evidence type="ECO:0000313" key="2">
    <source>
        <dbReference type="EMBL" id="KAG2887178.1"/>
    </source>
</evidence>
<dbReference type="Proteomes" id="UP000774804">
    <property type="component" value="Unassembled WGS sequence"/>
</dbReference>
<evidence type="ECO:0000313" key="5">
    <source>
        <dbReference type="Proteomes" id="UP000735874"/>
    </source>
</evidence>
<evidence type="ECO:0000313" key="4">
    <source>
        <dbReference type="EMBL" id="KAG3209382.1"/>
    </source>
</evidence>
<dbReference type="EMBL" id="RCMV01001278">
    <property type="protein sequence ID" value="KAG3209382.1"/>
    <property type="molecule type" value="Genomic_DNA"/>
</dbReference>